<accession>A0A1I7UFA5</accession>
<dbReference type="Proteomes" id="UP000095282">
    <property type="component" value="Unplaced"/>
</dbReference>
<name>A0A1I7UFA5_9PELO</name>
<protein>
    <submittedName>
        <fullName evidence="2">Ovule protein</fullName>
    </submittedName>
</protein>
<evidence type="ECO:0000313" key="2">
    <source>
        <dbReference type="WBParaSite" id="Csp11.Scaffold629.g8735.t1"/>
    </source>
</evidence>
<proteinExistence type="predicted"/>
<reference evidence="2" key="1">
    <citation type="submission" date="2016-11" db="UniProtKB">
        <authorList>
            <consortium name="WormBaseParasite"/>
        </authorList>
    </citation>
    <scope>IDENTIFICATION</scope>
</reference>
<dbReference type="AlphaFoldDB" id="A0A1I7UFA5"/>
<organism evidence="1 2">
    <name type="scientific">Caenorhabditis tropicalis</name>
    <dbReference type="NCBI Taxonomy" id="1561998"/>
    <lineage>
        <taxon>Eukaryota</taxon>
        <taxon>Metazoa</taxon>
        <taxon>Ecdysozoa</taxon>
        <taxon>Nematoda</taxon>
        <taxon>Chromadorea</taxon>
        <taxon>Rhabditida</taxon>
        <taxon>Rhabditina</taxon>
        <taxon>Rhabditomorpha</taxon>
        <taxon>Rhabditoidea</taxon>
        <taxon>Rhabditidae</taxon>
        <taxon>Peloderinae</taxon>
        <taxon>Caenorhabditis</taxon>
    </lineage>
</organism>
<sequence>MRYAVSKKSFLTSDPSNIKRLWVTVVMSHKSNDFIVPLSLPLPSSEYPYLILKTISFPSSSSSVTVYYLFG</sequence>
<dbReference type="WBParaSite" id="Csp11.Scaffold629.g8735.t1">
    <property type="protein sequence ID" value="Csp11.Scaffold629.g8735.t1"/>
    <property type="gene ID" value="Csp11.Scaffold629.g8735"/>
</dbReference>
<keyword evidence="1" id="KW-1185">Reference proteome</keyword>
<evidence type="ECO:0000313" key="1">
    <source>
        <dbReference type="Proteomes" id="UP000095282"/>
    </source>
</evidence>